<keyword evidence="2" id="KW-1185">Reference proteome</keyword>
<dbReference type="Proteomes" id="UP000245942">
    <property type="component" value="Unassembled WGS sequence"/>
</dbReference>
<dbReference type="AlphaFoldDB" id="A0A316U8M4"/>
<reference evidence="1 2" key="1">
    <citation type="journal article" date="2018" name="Mol. Biol. Evol.">
        <title>Broad Genomic Sampling Reveals a Smut Pathogenic Ancestry of the Fungal Clade Ustilaginomycotina.</title>
        <authorList>
            <person name="Kijpornyongpan T."/>
            <person name="Mondo S.J."/>
            <person name="Barry K."/>
            <person name="Sandor L."/>
            <person name="Lee J."/>
            <person name="Lipzen A."/>
            <person name="Pangilinan J."/>
            <person name="LaButti K."/>
            <person name="Hainaut M."/>
            <person name="Henrissat B."/>
            <person name="Grigoriev I.V."/>
            <person name="Spatafora J.W."/>
            <person name="Aime M.C."/>
        </authorList>
    </citation>
    <scope>NUCLEOTIDE SEQUENCE [LARGE SCALE GENOMIC DNA]</scope>
    <source>
        <strain evidence="1 2">MCA 4718</strain>
    </source>
</reference>
<protein>
    <submittedName>
        <fullName evidence="1">Uncharacterized protein</fullName>
    </submittedName>
</protein>
<sequence>MRPRTTLGARPIFATLPTTHRRTAIASPLSPTLLIPLTSLPVPRLQSKVHLLTTLVSPSRIVLLCHKTLGVSAAPTHHFIILL</sequence>
<proteinExistence type="predicted"/>
<organism evidence="1 2">
    <name type="scientific">Pseudomicrostroma glucosiphilum</name>
    <dbReference type="NCBI Taxonomy" id="1684307"/>
    <lineage>
        <taxon>Eukaryota</taxon>
        <taxon>Fungi</taxon>
        <taxon>Dikarya</taxon>
        <taxon>Basidiomycota</taxon>
        <taxon>Ustilaginomycotina</taxon>
        <taxon>Exobasidiomycetes</taxon>
        <taxon>Microstromatales</taxon>
        <taxon>Microstromatales incertae sedis</taxon>
        <taxon>Pseudomicrostroma</taxon>
    </lineage>
</organism>
<dbReference type="GeneID" id="37011242"/>
<name>A0A316U8M4_9BASI</name>
<dbReference type="EMBL" id="KZ819325">
    <property type="protein sequence ID" value="PWN21522.1"/>
    <property type="molecule type" value="Genomic_DNA"/>
</dbReference>
<gene>
    <name evidence="1" type="ORF">BCV69DRAFT_172733</name>
</gene>
<evidence type="ECO:0000313" key="1">
    <source>
        <dbReference type="EMBL" id="PWN21522.1"/>
    </source>
</evidence>
<evidence type="ECO:0000313" key="2">
    <source>
        <dbReference type="Proteomes" id="UP000245942"/>
    </source>
</evidence>
<accession>A0A316U8M4</accession>
<dbReference type="RefSeq" id="XP_025348682.1">
    <property type="nucleotide sequence ID" value="XM_025489508.1"/>
</dbReference>